<dbReference type="AlphaFoldDB" id="A0A9K3KSZ4"/>
<feature type="compositionally biased region" description="Basic and acidic residues" evidence="1">
    <location>
        <begin position="63"/>
        <end position="78"/>
    </location>
</feature>
<dbReference type="OrthoDB" id="47732at2759"/>
<accession>A0A9K3KSZ4</accession>
<dbReference type="Proteomes" id="UP000693970">
    <property type="component" value="Unassembled WGS sequence"/>
</dbReference>
<dbReference type="EMBL" id="JAGRRH010000019">
    <property type="protein sequence ID" value="KAG7349444.1"/>
    <property type="molecule type" value="Genomic_DNA"/>
</dbReference>
<feature type="compositionally biased region" description="Polar residues" evidence="1">
    <location>
        <begin position="400"/>
        <end position="409"/>
    </location>
</feature>
<feature type="compositionally biased region" description="Basic and acidic residues" evidence="1">
    <location>
        <begin position="277"/>
        <end position="288"/>
    </location>
</feature>
<name>A0A9K3KSZ4_9STRA</name>
<reference evidence="2" key="2">
    <citation type="submission" date="2021-04" db="EMBL/GenBank/DDBJ databases">
        <authorList>
            <person name="Podell S."/>
        </authorList>
    </citation>
    <scope>NUCLEOTIDE SEQUENCE</scope>
    <source>
        <strain evidence="2">Hildebrandi</strain>
    </source>
</reference>
<comment type="caution">
    <text evidence="2">The sequence shown here is derived from an EMBL/GenBank/DDBJ whole genome shotgun (WGS) entry which is preliminary data.</text>
</comment>
<sequence>MYKAPSKHGLDRKFKSWRKGKSEHSKNRSSLKKQLRGYERLLSKLTTVTPKNDDDGNNSINNDNDKKKKTDEGEKDVVDNDALQTLQQKIDDLKQEIAQKQKSIQEKKNAEKAHGQRFMDRQRLTRQEKQVRKQKDTKVKEQILQRLALDQVYVAHHPMDVKYMPLFKRGQRVVEYSRTLYRRAVTRKRILRDLGEQQRVAWIPSDQYDRLPETWSIQDEERVFGGSIGRPSKTKKSDQVEDARFAMTTPQQEAVLKAAEKVESDLKKTEQEKIILDNTTKDYAKEESSDSSSTSGSDDSDSDDDDDDDDPVDPLQPTKSRQSSLPATKKDLYENPSSSDSDSDSSSDSDSDDSDKEEENQKTATQTPVKRPPPPIQESTKEEGGDDEDDFLMDAKDSTPDNVFETSHAQEIPAWSSVRGDKSKGWQTQMQRPGEFQKRKKRKTWK</sequence>
<organism evidence="2 3">
    <name type="scientific">Nitzschia inconspicua</name>
    <dbReference type="NCBI Taxonomy" id="303405"/>
    <lineage>
        <taxon>Eukaryota</taxon>
        <taxon>Sar</taxon>
        <taxon>Stramenopiles</taxon>
        <taxon>Ochrophyta</taxon>
        <taxon>Bacillariophyta</taxon>
        <taxon>Bacillariophyceae</taxon>
        <taxon>Bacillariophycidae</taxon>
        <taxon>Bacillariales</taxon>
        <taxon>Bacillariaceae</taxon>
        <taxon>Nitzschia</taxon>
    </lineage>
</organism>
<feature type="compositionally biased region" description="Acidic residues" evidence="1">
    <location>
        <begin position="298"/>
        <end position="312"/>
    </location>
</feature>
<reference evidence="2" key="1">
    <citation type="journal article" date="2021" name="Sci. Rep.">
        <title>Diploid genomic architecture of Nitzschia inconspicua, an elite biomass production diatom.</title>
        <authorList>
            <person name="Oliver A."/>
            <person name="Podell S."/>
            <person name="Pinowska A."/>
            <person name="Traller J.C."/>
            <person name="Smith S.R."/>
            <person name="McClure R."/>
            <person name="Beliaev A."/>
            <person name="Bohutskyi P."/>
            <person name="Hill E.A."/>
            <person name="Rabines A."/>
            <person name="Zheng H."/>
            <person name="Allen L.Z."/>
            <person name="Kuo A."/>
            <person name="Grigoriev I.V."/>
            <person name="Allen A.E."/>
            <person name="Hazlebeck D."/>
            <person name="Allen E.E."/>
        </authorList>
    </citation>
    <scope>NUCLEOTIDE SEQUENCE</scope>
    <source>
        <strain evidence="2">Hildebrandi</strain>
    </source>
</reference>
<protein>
    <submittedName>
        <fullName evidence="2">rRNA-processing protein Efg1</fullName>
    </submittedName>
</protein>
<evidence type="ECO:0000313" key="3">
    <source>
        <dbReference type="Proteomes" id="UP000693970"/>
    </source>
</evidence>
<proteinExistence type="predicted"/>
<feature type="region of interest" description="Disordered" evidence="1">
    <location>
        <begin position="277"/>
        <end position="446"/>
    </location>
</feature>
<feature type="region of interest" description="Disordered" evidence="1">
    <location>
        <begin position="100"/>
        <end position="137"/>
    </location>
</feature>
<keyword evidence="3" id="KW-1185">Reference proteome</keyword>
<dbReference type="Pfam" id="PF10153">
    <property type="entry name" value="Efg1"/>
    <property type="match status" value="1"/>
</dbReference>
<evidence type="ECO:0000313" key="2">
    <source>
        <dbReference type="EMBL" id="KAG7349444.1"/>
    </source>
</evidence>
<feature type="compositionally biased region" description="Polar residues" evidence="1">
    <location>
        <begin position="317"/>
        <end position="326"/>
    </location>
</feature>
<feature type="compositionally biased region" description="Acidic residues" evidence="1">
    <location>
        <begin position="341"/>
        <end position="358"/>
    </location>
</feature>
<gene>
    <name evidence="2" type="ORF">IV203_012041</name>
</gene>
<dbReference type="InterPro" id="IPR019310">
    <property type="entry name" value="Efg1"/>
</dbReference>
<dbReference type="GO" id="GO:0006364">
    <property type="term" value="P:rRNA processing"/>
    <property type="evidence" value="ECO:0007669"/>
    <property type="project" value="InterPro"/>
</dbReference>
<feature type="region of interest" description="Disordered" evidence="1">
    <location>
        <begin position="1"/>
        <end position="80"/>
    </location>
</feature>
<evidence type="ECO:0000256" key="1">
    <source>
        <dbReference type="SAM" id="MobiDB-lite"/>
    </source>
</evidence>
<feature type="compositionally biased region" description="Basic and acidic residues" evidence="1">
    <location>
        <begin position="8"/>
        <end position="26"/>
    </location>
</feature>